<feature type="transmembrane region" description="Helical" evidence="1">
    <location>
        <begin position="203"/>
        <end position="229"/>
    </location>
</feature>
<evidence type="ECO:0000313" key="3">
    <source>
        <dbReference type="Proteomes" id="UP000597762"/>
    </source>
</evidence>
<dbReference type="AlphaFoldDB" id="A0A812EM49"/>
<feature type="transmembrane region" description="Helical" evidence="1">
    <location>
        <begin position="144"/>
        <end position="167"/>
    </location>
</feature>
<keyword evidence="1" id="KW-0472">Membrane</keyword>
<sequence length="250" mass="28993">MTYSWNCSPPAATKYKTVFRVRSASVTSSFFVLFLLFPTCGDGTKIASRFFEESSSTVICHFTDGTRLFVGVLLHQQLVLTSKYCGLYFHGRQHIIRRSFSSVTTVPLCLSLSLSLSLCISLSLFTFASLFFNFRLIISKPNQYFRFSYISFLFCLFNNLFLISFLSQHLFHSFIHSLLSVFFSFILPILSSIIFIRHSRLSTCLLFFFHILPIRLLFLLSFLFFPYFLPPTPCLFFKTNFCVFILTVFL</sequence>
<comment type="caution">
    <text evidence="2">The sequence shown here is derived from an EMBL/GenBank/DDBJ whole genome shotgun (WGS) entry which is preliminary data.</text>
</comment>
<dbReference type="EMBL" id="CAHIKZ030005537">
    <property type="protein sequence ID" value="CAE1328735.1"/>
    <property type="molecule type" value="Genomic_DNA"/>
</dbReference>
<gene>
    <name evidence="2" type="ORF">SPHA_78364</name>
</gene>
<dbReference type="Proteomes" id="UP000597762">
    <property type="component" value="Unassembled WGS sequence"/>
</dbReference>
<proteinExistence type="predicted"/>
<organism evidence="2 3">
    <name type="scientific">Acanthosepion pharaonis</name>
    <name type="common">Pharaoh cuttlefish</name>
    <name type="synonym">Sepia pharaonis</name>
    <dbReference type="NCBI Taxonomy" id="158019"/>
    <lineage>
        <taxon>Eukaryota</taxon>
        <taxon>Metazoa</taxon>
        <taxon>Spiralia</taxon>
        <taxon>Lophotrochozoa</taxon>
        <taxon>Mollusca</taxon>
        <taxon>Cephalopoda</taxon>
        <taxon>Coleoidea</taxon>
        <taxon>Decapodiformes</taxon>
        <taxon>Sepiida</taxon>
        <taxon>Sepiina</taxon>
        <taxon>Sepiidae</taxon>
        <taxon>Acanthosepion</taxon>
    </lineage>
</organism>
<reference evidence="2" key="1">
    <citation type="submission" date="2021-01" db="EMBL/GenBank/DDBJ databases">
        <authorList>
            <person name="Li R."/>
            <person name="Bekaert M."/>
        </authorList>
    </citation>
    <scope>NUCLEOTIDE SEQUENCE</scope>
    <source>
        <strain evidence="2">Farmed</strain>
    </source>
</reference>
<evidence type="ECO:0000256" key="1">
    <source>
        <dbReference type="SAM" id="Phobius"/>
    </source>
</evidence>
<keyword evidence="1" id="KW-0812">Transmembrane</keyword>
<keyword evidence="3" id="KW-1185">Reference proteome</keyword>
<evidence type="ECO:0000313" key="2">
    <source>
        <dbReference type="EMBL" id="CAE1328735.1"/>
    </source>
</evidence>
<name>A0A812EM49_ACAPH</name>
<protein>
    <submittedName>
        <fullName evidence="2">Uncharacterized protein</fullName>
    </submittedName>
</protein>
<feature type="transmembrane region" description="Helical" evidence="1">
    <location>
        <begin position="110"/>
        <end position="132"/>
    </location>
</feature>
<keyword evidence="1" id="KW-1133">Transmembrane helix</keyword>
<feature type="transmembrane region" description="Helical" evidence="1">
    <location>
        <begin position="173"/>
        <end position="196"/>
    </location>
</feature>
<accession>A0A812EM49</accession>